<dbReference type="OrthoDB" id="10259513at2759"/>
<accession>A0A2C5X1B5</accession>
<dbReference type="EMBL" id="APWK03000087">
    <property type="protein sequence ID" value="PHH51691.1"/>
    <property type="molecule type" value="Genomic_DNA"/>
</dbReference>
<reference evidence="2 3" key="2">
    <citation type="journal article" date="2013" name="IMA Fungus">
        <title>IMA Genome-F 1: Ceratocystis fimbriata: Draft nuclear genome sequence for the plant pathogen, Ceratocystis fimbriata.</title>
        <authorList>
            <person name="Wilken P.M."/>
            <person name="Steenkamp E.T."/>
            <person name="Wingfield M.J."/>
            <person name="de Beer Z.W."/>
            <person name="Wingfield B.D."/>
        </authorList>
    </citation>
    <scope>NUCLEOTIDE SEQUENCE [LARGE SCALE GENOMIC DNA]</scope>
    <source>
        <strain evidence="2 3">CBS 114723</strain>
    </source>
</reference>
<organism evidence="2 3">
    <name type="scientific">Ceratocystis fimbriata CBS 114723</name>
    <dbReference type="NCBI Taxonomy" id="1035309"/>
    <lineage>
        <taxon>Eukaryota</taxon>
        <taxon>Fungi</taxon>
        <taxon>Dikarya</taxon>
        <taxon>Ascomycota</taxon>
        <taxon>Pezizomycotina</taxon>
        <taxon>Sordariomycetes</taxon>
        <taxon>Hypocreomycetidae</taxon>
        <taxon>Microascales</taxon>
        <taxon>Ceratocystidaceae</taxon>
        <taxon>Ceratocystis</taxon>
    </lineage>
</organism>
<evidence type="ECO:0000256" key="1">
    <source>
        <dbReference type="SAM" id="MobiDB-lite"/>
    </source>
</evidence>
<comment type="caution">
    <text evidence="2">The sequence shown here is derived from an EMBL/GenBank/DDBJ whole genome shotgun (WGS) entry which is preliminary data.</text>
</comment>
<feature type="region of interest" description="Disordered" evidence="1">
    <location>
        <begin position="1"/>
        <end position="20"/>
    </location>
</feature>
<reference evidence="2 3" key="1">
    <citation type="journal article" date="2013" name="Fungal Biol.">
        <title>Analysis of microsatellite markers in the genome of the plant pathogen Ceratocystis fimbriata.</title>
        <authorList>
            <person name="Simpson M.C."/>
            <person name="Wilken P.M."/>
            <person name="Coetzee M.P."/>
            <person name="Wingfield M.J."/>
            <person name="Wingfield B.D."/>
        </authorList>
    </citation>
    <scope>NUCLEOTIDE SEQUENCE [LARGE SCALE GENOMIC DNA]</scope>
    <source>
        <strain evidence="2 3">CBS 114723</strain>
    </source>
</reference>
<gene>
    <name evidence="2" type="ORF">CFIMG_004920RA</name>
</gene>
<feature type="region of interest" description="Disordered" evidence="1">
    <location>
        <begin position="45"/>
        <end position="82"/>
    </location>
</feature>
<keyword evidence="3" id="KW-1185">Reference proteome</keyword>
<dbReference type="AlphaFoldDB" id="A0A2C5X1B5"/>
<name>A0A2C5X1B5_9PEZI</name>
<evidence type="ECO:0000313" key="2">
    <source>
        <dbReference type="EMBL" id="PHH51691.1"/>
    </source>
</evidence>
<sequence>MPSSSSRSSRSSRSTRPSRSRFSFYNLSTETLASMVWLDPAPIPISEPLLEEPENQTPSEECQSAKDDDGSDPQTPPAEGSQNLIYYSLFELHVLDFHDHTFGEHISDTTACTDSASI</sequence>
<protein>
    <submittedName>
        <fullName evidence="2">Uncharacterized protein</fullName>
    </submittedName>
</protein>
<dbReference type="Proteomes" id="UP000222788">
    <property type="component" value="Unassembled WGS sequence"/>
</dbReference>
<evidence type="ECO:0000313" key="3">
    <source>
        <dbReference type="Proteomes" id="UP000222788"/>
    </source>
</evidence>
<proteinExistence type="predicted"/>